<protein>
    <submittedName>
        <fullName evidence="1">Uncharacterized protein</fullName>
    </submittedName>
</protein>
<dbReference type="RefSeq" id="WP_001181556.1">
    <property type="nucleotide sequence ID" value="NZ_CACSGU010000031.1"/>
</dbReference>
<gene>
    <name evidence="1" type="ORF">JHZ39_003672</name>
</gene>
<sequence length="98" mass="11836">MQNSLFSKVKDRTQLDKQMKKFIDKGGVVQEIPNDEYQDKKRREIAKVLHFSVHHRFYARKTGLSVQRIKEINKNIQLMTDEETEKLWSFIKDRREIV</sequence>
<reference evidence="1" key="1">
    <citation type="submission" date="2020-12" db="EMBL/GenBank/DDBJ databases">
        <authorList>
            <consortium name="Clinical and Environmental Microbiology Branch: Whole genome sequencing antimicrobial resistance pathogens in the healthcare setting"/>
        </authorList>
    </citation>
    <scope>NUCLEOTIDE SEQUENCE</scope>
    <source>
        <strain evidence="1">2018HL-00813</strain>
    </source>
</reference>
<comment type="caution">
    <text evidence="1">The sequence shown here is derived from an EMBL/GenBank/DDBJ whole genome shotgun (WGS) entry which is preliminary data.</text>
</comment>
<name>A0A9P2P4D9_ACIBA</name>
<accession>A0A9P2P4D9</accession>
<dbReference type="EMBL" id="AAYLMQ010000073">
    <property type="protein sequence ID" value="EGY2379235.1"/>
    <property type="molecule type" value="Genomic_DNA"/>
</dbReference>
<dbReference type="AlphaFoldDB" id="A0A9P2P4D9"/>
<evidence type="ECO:0000313" key="1">
    <source>
        <dbReference type="EMBL" id="EGY2379235.1"/>
    </source>
</evidence>
<organism evidence="1">
    <name type="scientific">Acinetobacter baumannii</name>
    <dbReference type="NCBI Taxonomy" id="470"/>
    <lineage>
        <taxon>Bacteria</taxon>
        <taxon>Pseudomonadati</taxon>
        <taxon>Pseudomonadota</taxon>
        <taxon>Gammaproteobacteria</taxon>
        <taxon>Moraxellales</taxon>
        <taxon>Moraxellaceae</taxon>
        <taxon>Acinetobacter</taxon>
        <taxon>Acinetobacter calcoaceticus/baumannii complex</taxon>
    </lineage>
</organism>
<proteinExistence type="predicted"/>